<evidence type="ECO:0000256" key="2">
    <source>
        <dbReference type="SAM" id="Phobius"/>
    </source>
</evidence>
<dbReference type="InterPro" id="IPR007813">
    <property type="entry name" value="PilN"/>
</dbReference>
<protein>
    <submittedName>
        <fullName evidence="3">PilN domain-containing protein</fullName>
    </submittedName>
</protein>
<feature type="compositionally biased region" description="Low complexity" evidence="1">
    <location>
        <begin position="379"/>
        <end position="389"/>
    </location>
</feature>
<feature type="compositionally biased region" description="Low complexity" evidence="1">
    <location>
        <begin position="398"/>
        <end position="437"/>
    </location>
</feature>
<sequence length="437" mass="46038">MPSFSSEARFLGVDLRVLWRDIRQPWSHMHDWPVFAWLAPAAPVRVIHPDGRQSVWLGQGRREDHGGAAKPPFAAVELPEDLVLRRSLALPPMTAIDVAHASALEARSVSPFPAGDLAWGHRAQWLPGGNVRVDLVLVSRRQIAQYLADRADILAGAEPEVWVRAGDGDPIVLDGYGEGLRKAHALRWRRTGFALLGTIGLLLLAIAITPTLQLRERALEAARSYAEVAQRVEPVVRQRESLMQSAEKLTQLSELVSSRIEPLKVLDRLTQLLPDDTYLQSFRLQGAKVTIVGMTANASTLMQLLGNEAGFKEVRAPSAATRMGNTGKESFAIEFMLDPKVFGAPVSASAKSTAPAATASVPASAASAAPASAPGAAASATSAPAASAPAAPPPAGTSPPSRASFGGTATFGGTAPRAAAPVRSASSPSAAATRDKP</sequence>
<dbReference type="EMBL" id="CP127363">
    <property type="protein sequence ID" value="WIY49649.1"/>
    <property type="molecule type" value="Genomic_DNA"/>
</dbReference>
<dbReference type="Pfam" id="PF05137">
    <property type="entry name" value="PilN"/>
    <property type="match status" value="1"/>
</dbReference>
<proteinExistence type="predicted"/>
<keyword evidence="2" id="KW-1133">Transmembrane helix</keyword>
<keyword evidence="2" id="KW-0812">Transmembrane</keyword>
<dbReference type="Proteomes" id="UP001242732">
    <property type="component" value="Chromosome"/>
</dbReference>
<accession>A0ABY9AS28</accession>
<organism evidence="3 4">
    <name type="scientific">Paracidovorax citrulli</name>
    <name type="common">Acidovorax citrulli</name>
    <dbReference type="NCBI Taxonomy" id="80869"/>
    <lineage>
        <taxon>Bacteria</taxon>
        <taxon>Pseudomonadati</taxon>
        <taxon>Pseudomonadota</taxon>
        <taxon>Betaproteobacteria</taxon>
        <taxon>Burkholderiales</taxon>
        <taxon>Comamonadaceae</taxon>
        <taxon>Paracidovorax</taxon>
    </lineage>
</organism>
<keyword evidence="2" id="KW-0472">Membrane</keyword>
<reference evidence="3 4" key="1">
    <citation type="submission" date="2023-06" db="EMBL/GenBank/DDBJ databases">
        <authorList>
            <person name="Ham H."/>
            <person name="Park D.S."/>
        </authorList>
    </citation>
    <scope>NUCLEOTIDE SEQUENCE [LARGE SCALE GENOMIC DNA]</scope>
    <source>
        <strain evidence="3 4">KACC 17005</strain>
    </source>
</reference>
<feature type="transmembrane region" description="Helical" evidence="2">
    <location>
        <begin position="191"/>
        <end position="212"/>
    </location>
</feature>
<gene>
    <name evidence="3" type="ORF">QRO08_03495</name>
</gene>
<evidence type="ECO:0000313" key="3">
    <source>
        <dbReference type="EMBL" id="WIY49649.1"/>
    </source>
</evidence>
<evidence type="ECO:0000256" key="1">
    <source>
        <dbReference type="SAM" id="MobiDB-lite"/>
    </source>
</evidence>
<dbReference type="RefSeq" id="WP_011797168.1">
    <property type="nucleotide sequence ID" value="NZ_CP023687.1"/>
</dbReference>
<keyword evidence="4" id="KW-1185">Reference proteome</keyword>
<name>A0ABY9AS28_PARCI</name>
<feature type="region of interest" description="Disordered" evidence="1">
    <location>
        <begin position="379"/>
        <end position="437"/>
    </location>
</feature>
<evidence type="ECO:0000313" key="4">
    <source>
        <dbReference type="Proteomes" id="UP001242732"/>
    </source>
</evidence>